<evidence type="ECO:0000256" key="1">
    <source>
        <dbReference type="SAM" id="SignalP"/>
    </source>
</evidence>
<dbReference type="RefSeq" id="WP_188936570.1">
    <property type="nucleotide sequence ID" value="NZ_BMJC01000005.1"/>
</dbReference>
<dbReference type="AlphaFoldDB" id="A0A8J2UHK8"/>
<evidence type="ECO:0000313" key="2">
    <source>
        <dbReference type="EMBL" id="GGB18598.1"/>
    </source>
</evidence>
<organism evidence="2 3">
    <name type="scientific">Puia dinghuensis</name>
    <dbReference type="NCBI Taxonomy" id="1792502"/>
    <lineage>
        <taxon>Bacteria</taxon>
        <taxon>Pseudomonadati</taxon>
        <taxon>Bacteroidota</taxon>
        <taxon>Chitinophagia</taxon>
        <taxon>Chitinophagales</taxon>
        <taxon>Chitinophagaceae</taxon>
        <taxon>Puia</taxon>
    </lineage>
</organism>
<dbReference type="EMBL" id="BMJC01000005">
    <property type="protein sequence ID" value="GGB18598.1"/>
    <property type="molecule type" value="Genomic_DNA"/>
</dbReference>
<feature type="signal peptide" evidence="1">
    <location>
        <begin position="1"/>
        <end position="26"/>
    </location>
</feature>
<proteinExistence type="predicted"/>
<comment type="caution">
    <text evidence="2">The sequence shown here is derived from an EMBL/GenBank/DDBJ whole genome shotgun (WGS) entry which is preliminary data.</text>
</comment>
<sequence>MNGSLRYGWLLLSGLIFFWASCSKHAASHDSDCGCITRVVPMLTDTLLPRDEIDSINRLFRENNLSTANLQFYSFKVYTVHDSTYNGIQEQILAVQFYRNLPLFSVAGDKIFLFNGGQLQPPPPHYWDGYDGPAPDADTSGHQALSTLRSAFFERLAEYVNPGGPALLADSPYHPLNYHDSCFVAKLGYIDAAWAPGSSVRPNAGLIKVWRVSPLSGEPPVYVQDNNGVSWPVALTFPKNYP</sequence>
<evidence type="ECO:0000313" key="3">
    <source>
        <dbReference type="Proteomes" id="UP000607559"/>
    </source>
</evidence>
<accession>A0A8J2UHK8</accession>
<keyword evidence="3" id="KW-1185">Reference proteome</keyword>
<gene>
    <name evidence="2" type="ORF">GCM10011511_47980</name>
</gene>
<reference evidence="2" key="2">
    <citation type="submission" date="2020-09" db="EMBL/GenBank/DDBJ databases">
        <authorList>
            <person name="Sun Q."/>
            <person name="Zhou Y."/>
        </authorList>
    </citation>
    <scope>NUCLEOTIDE SEQUENCE</scope>
    <source>
        <strain evidence="2">CGMCC 1.15448</strain>
    </source>
</reference>
<dbReference type="PROSITE" id="PS51257">
    <property type="entry name" value="PROKAR_LIPOPROTEIN"/>
    <property type="match status" value="1"/>
</dbReference>
<dbReference type="Proteomes" id="UP000607559">
    <property type="component" value="Unassembled WGS sequence"/>
</dbReference>
<name>A0A8J2UHK8_9BACT</name>
<keyword evidence="1" id="KW-0732">Signal</keyword>
<protein>
    <submittedName>
        <fullName evidence="2">Uncharacterized protein</fullName>
    </submittedName>
</protein>
<feature type="chain" id="PRO_5035220069" evidence="1">
    <location>
        <begin position="27"/>
        <end position="242"/>
    </location>
</feature>
<reference evidence="2" key="1">
    <citation type="journal article" date="2014" name="Int. J. Syst. Evol. Microbiol.">
        <title>Complete genome sequence of Corynebacterium casei LMG S-19264T (=DSM 44701T), isolated from a smear-ripened cheese.</title>
        <authorList>
            <consortium name="US DOE Joint Genome Institute (JGI-PGF)"/>
            <person name="Walter F."/>
            <person name="Albersmeier A."/>
            <person name="Kalinowski J."/>
            <person name="Ruckert C."/>
        </authorList>
    </citation>
    <scope>NUCLEOTIDE SEQUENCE</scope>
    <source>
        <strain evidence="2">CGMCC 1.15448</strain>
    </source>
</reference>